<evidence type="ECO:0000313" key="6">
    <source>
        <dbReference type="EMBL" id="SVD50930.1"/>
    </source>
</evidence>
<dbReference type="AlphaFoldDB" id="A0A382VX19"/>
<evidence type="ECO:0008006" key="7">
    <source>
        <dbReference type="Google" id="ProtNLM"/>
    </source>
</evidence>
<keyword evidence="1" id="KW-0285">Flavoprotein</keyword>
<protein>
    <recommendedName>
        <fullName evidence="7">FAD-dependent oxidoreductase</fullName>
    </recommendedName>
</protein>
<keyword evidence="4" id="KW-0521">NADP</keyword>
<evidence type="ECO:0000256" key="4">
    <source>
        <dbReference type="ARBA" id="ARBA00022857"/>
    </source>
</evidence>
<dbReference type="SUPFAM" id="SSF51905">
    <property type="entry name" value="FAD/NAD(P)-binding domain"/>
    <property type="match status" value="1"/>
</dbReference>
<evidence type="ECO:0000256" key="3">
    <source>
        <dbReference type="ARBA" id="ARBA00022827"/>
    </source>
</evidence>
<evidence type="ECO:0000256" key="2">
    <source>
        <dbReference type="ARBA" id="ARBA00022729"/>
    </source>
</evidence>
<accession>A0A382VX19</accession>
<reference evidence="6" key="1">
    <citation type="submission" date="2018-05" db="EMBL/GenBank/DDBJ databases">
        <authorList>
            <person name="Lanie J.A."/>
            <person name="Ng W.-L."/>
            <person name="Kazmierczak K.M."/>
            <person name="Andrzejewski T.M."/>
            <person name="Davidsen T.M."/>
            <person name="Wayne K.J."/>
            <person name="Tettelin H."/>
            <person name="Glass J.I."/>
            <person name="Rusch D."/>
            <person name="Podicherti R."/>
            <person name="Tsui H.-C.T."/>
            <person name="Winkler M.E."/>
        </authorList>
    </citation>
    <scope>NUCLEOTIDE SEQUENCE</scope>
</reference>
<dbReference type="PANTHER" id="PTHR46091">
    <property type="entry name" value="BLR7054 PROTEIN"/>
    <property type="match status" value="1"/>
</dbReference>
<keyword evidence="2" id="KW-0732">Signal</keyword>
<gene>
    <name evidence="6" type="ORF">METZ01_LOCUS403784</name>
</gene>
<dbReference type="Gene3D" id="3.50.50.60">
    <property type="entry name" value="FAD/NAD(P)-binding domain"/>
    <property type="match status" value="1"/>
</dbReference>
<sequence length="215" mass="24955">MKKWSGWRSEYANEKYDVIIIGSGISGLTSGVLLANSGKKVLILEKHFKVGGWTHTFRRDNYEWDVGIHYIGEVHNKRSPVRKLFDLVSDNKLKWHKMDDNYDRIIFPDKEYNLTAPRERFIPDMAEYFPGTEDKLVKYLELVDASVRSGRSYFGNKALPGWLPSLSYGFMTKKYFKYSDRITKDVLMEIFNDKRMLGVLCGQWGDYGLPPAQSS</sequence>
<name>A0A382VX19_9ZZZZ</name>
<dbReference type="PANTHER" id="PTHR46091:SF3">
    <property type="entry name" value="AMINE OXIDASE DOMAIN-CONTAINING PROTEIN"/>
    <property type="match status" value="1"/>
</dbReference>
<keyword evidence="3" id="KW-0274">FAD</keyword>
<proteinExistence type="predicted"/>
<organism evidence="6">
    <name type="scientific">marine metagenome</name>
    <dbReference type="NCBI Taxonomy" id="408172"/>
    <lineage>
        <taxon>unclassified sequences</taxon>
        <taxon>metagenomes</taxon>
        <taxon>ecological metagenomes</taxon>
    </lineage>
</organism>
<dbReference type="InterPro" id="IPR036188">
    <property type="entry name" value="FAD/NAD-bd_sf"/>
</dbReference>
<evidence type="ECO:0000256" key="5">
    <source>
        <dbReference type="ARBA" id="ARBA00023027"/>
    </source>
</evidence>
<evidence type="ECO:0000256" key="1">
    <source>
        <dbReference type="ARBA" id="ARBA00022630"/>
    </source>
</evidence>
<dbReference type="Pfam" id="PF13450">
    <property type="entry name" value="NAD_binding_8"/>
    <property type="match status" value="1"/>
</dbReference>
<keyword evidence="5" id="KW-0520">NAD</keyword>
<feature type="non-terminal residue" evidence="6">
    <location>
        <position position="215"/>
    </location>
</feature>
<dbReference type="EMBL" id="UINC01155208">
    <property type="protein sequence ID" value="SVD50930.1"/>
    <property type="molecule type" value="Genomic_DNA"/>
</dbReference>
<dbReference type="InterPro" id="IPR052206">
    <property type="entry name" value="Retinol_saturase"/>
</dbReference>